<name>A0A5B8MUD3_9CHLO</name>
<evidence type="ECO:0000313" key="8">
    <source>
        <dbReference type="EMBL" id="QDZ23987.1"/>
    </source>
</evidence>
<evidence type="ECO:0000256" key="1">
    <source>
        <dbReference type="ARBA" id="ARBA00013079"/>
    </source>
</evidence>
<gene>
    <name evidence="8" type="ORF">A3770_12p65050</name>
</gene>
<dbReference type="Gene3D" id="1.10.472.20">
    <property type="entry name" value="Nitrile hydratase, beta subunit"/>
    <property type="match status" value="1"/>
</dbReference>
<dbReference type="SUPFAM" id="SSF56209">
    <property type="entry name" value="Nitrile hydratase alpha chain"/>
    <property type="match status" value="1"/>
</dbReference>
<reference evidence="8 9" key="1">
    <citation type="submission" date="2018-07" db="EMBL/GenBank/DDBJ databases">
        <title>The complete nuclear genome of the prasinophyte Chloropicon primus (CCMP1205).</title>
        <authorList>
            <person name="Pombert J.-F."/>
            <person name="Otis C."/>
            <person name="Turmel M."/>
            <person name="Lemieux C."/>
        </authorList>
    </citation>
    <scope>NUCLEOTIDE SEQUENCE [LARGE SCALE GENOMIC DNA]</scope>
    <source>
        <strain evidence="8 9">CCMP1205</strain>
    </source>
</reference>
<dbReference type="InterPro" id="IPR036648">
    <property type="entry name" value="CN_Hdrase_a/SCN_Hdrase_g_sf"/>
</dbReference>
<evidence type="ECO:0000256" key="4">
    <source>
        <dbReference type="ARBA" id="ARBA00044877"/>
    </source>
</evidence>
<dbReference type="Pfam" id="PF21006">
    <property type="entry name" value="NHase_beta_N"/>
    <property type="match status" value="1"/>
</dbReference>
<dbReference type="OrthoDB" id="76388at2759"/>
<evidence type="ECO:0000259" key="7">
    <source>
        <dbReference type="Pfam" id="PF21006"/>
    </source>
</evidence>
<dbReference type="InterPro" id="IPR024690">
    <property type="entry name" value="CN_hydtase_beta_dom_C"/>
</dbReference>
<feature type="domain" description="Nitrile hydratase alpha/Thiocyanate hydrolase gamma" evidence="6">
    <location>
        <begin position="299"/>
        <end position="517"/>
    </location>
</feature>
<dbReference type="InterPro" id="IPR042262">
    <property type="entry name" value="CN_hydtase_beta_C"/>
</dbReference>
<dbReference type="InterPro" id="IPR004232">
    <property type="entry name" value="CN_Hdrtase_a/SCN_Hdrlase_g"/>
</dbReference>
<keyword evidence="2" id="KW-0479">Metal-binding</keyword>
<accession>A0A5B8MUD3</accession>
<evidence type="ECO:0000259" key="5">
    <source>
        <dbReference type="Pfam" id="PF02211"/>
    </source>
</evidence>
<keyword evidence="3" id="KW-0456">Lyase</keyword>
<dbReference type="Pfam" id="PF02979">
    <property type="entry name" value="NHase_alpha"/>
    <property type="match status" value="1"/>
</dbReference>
<dbReference type="GO" id="GO:0046914">
    <property type="term" value="F:transition metal ion binding"/>
    <property type="evidence" value="ECO:0007669"/>
    <property type="project" value="InterPro"/>
</dbReference>
<dbReference type="InterPro" id="IPR008990">
    <property type="entry name" value="Elect_transpt_acc-like_dom_sf"/>
</dbReference>
<evidence type="ECO:0000256" key="2">
    <source>
        <dbReference type="ARBA" id="ARBA00022723"/>
    </source>
</evidence>
<dbReference type="EC" id="4.2.1.84" evidence="1"/>
<dbReference type="Gene3D" id="2.30.30.50">
    <property type="match status" value="1"/>
</dbReference>
<dbReference type="Gene3D" id="3.90.330.10">
    <property type="entry name" value="Nitrile hydratase alpha /Thiocyanate hydrolase gamma"/>
    <property type="match status" value="1"/>
</dbReference>
<dbReference type="SUPFAM" id="SSF50090">
    <property type="entry name" value="Electron transport accessory proteins"/>
    <property type="match status" value="1"/>
</dbReference>
<proteinExistence type="predicted"/>
<feature type="domain" description="Nitrile hydratase beta subunit" evidence="5">
    <location>
        <begin position="123"/>
        <end position="221"/>
    </location>
</feature>
<comment type="catalytic activity">
    <reaction evidence="4">
        <text>an aliphatic primary amide = an aliphatic nitrile + H2O</text>
        <dbReference type="Rhea" id="RHEA:12673"/>
        <dbReference type="ChEBI" id="CHEBI:15377"/>
        <dbReference type="ChEBI" id="CHEBI:65285"/>
        <dbReference type="ChEBI" id="CHEBI:80291"/>
        <dbReference type="EC" id="4.2.1.84"/>
    </reaction>
</comment>
<evidence type="ECO:0000256" key="3">
    <source>
        <dbReference type="ARBA" id="ARBA00023239"/>
    </source>
</evidence>
<dbReference type="GO" id="GO:0018822">
    <property type="term" value="F:nitrile hydratase activity"/>
    <property type="evidence" value="ECO:0007669"/>
    <property type="project" value="UniProtKB-EC"/>
</dbReference>
<dbReference type="Proteomes" id="UP000316726">
    <property type="component" value="Chromosome 12"/>
</dbReference>
<dbReference type="InterPro" id="IPR049054">
    <property type="entry name" value="CN_hydtase_beta-like_N"/>
</dbReference>
<evidence type="ECO:0000313" key="9">
    <source>
        <dbReference type="Proteomes" id="UP000316726"/>
    </source>
</evidence>
<feature type="domain" description="Nitrile hydratase beta subunit-like N-terminal" evidence="7">
    <location>
        <begin position="9"/>
        <end position="103"/>
    </location>
</feature>
<dbReference type="Pfam" id="PF02211">
    <property type="entry name" value="NHase_beta_C"/>
    <property type="match status" value="1"/>
</dbReference>
<organism evidence="8 9">
    <name type="scientific">Chloropicon primus</name>
    <dbReference type="NCBI Taxonomy" id="1764295"/>
    <lineage>
        <taxon>Eukaryota</taxon>
        <taxon>Viridiplantae</taxon>
        <taxon>Chlorophyta</taxon>
        <taxon>Chloropicophyceae</taxon>
        <taxon>Chloropicales</taxon>
        <taxon>Chloropicaceae</taxon>
        <taxon>Chloropicon</taxon>
    </lineage>
</organism>
<protein>
    <recommendedName>
        <fullName evidence="1">nitrile hydratase</fullName>
        <ecNumber evidence="1">4.2.1.84</ecNumber>
    </recommendedName>
</protein>
<dbReference type="AlphaFoldDB" id="A0A5B8MUD3"/>
<evidence type="ECO:0000259" key="6">
    <source>
        <dbReference type="Pfam" id="PF02979"/>
    </source>
</evidence>
<sequence length="525" mass="56767">MNATAGSLGVHDAGGATDFGAGLSLEGARDKAKEALLQWEIEVCAVAVLMSKKGLRVVDESRRHLELLPPDRYGTISYWAKWACGTAQLSMAAKIFTQAELDVELGGSEGEMNETSLGLVQPESRRFSVGAHVRVRSEADSVRWRRPHLRTPGYVHGACGVIVRAQGPFANPEEVSFYSQGPRRTDALLYTVRFLQAELWPHYTGGEADTVDVDIFEGWLADAEADDDANAGSYDGAPSLWRGRGSSLVRIRTADSRKARRVGNAQGHVHHHSREAVERAAVDREAAHNDRVDKDGAFAALHAATVRLLVAKGILARDELRAMVETLDTMAYGQTMEGAKLVARAWCDEAFKALLLTAPAKAIEAAGLTQIVDARGGIGSTRAGIGHLEYMGTASRGAPSQALAPIGDTELVVVENTDEVHNLVVCTLCSCYPRALLGLPPRYFTSRAYRARAVCEPRAVLEEFGCALRPSVTTVRVHDSTADVRFLVLPQRPAGTEGWSEEELRPLATRDCLVGVALPVVGEQR</sequence>
<dbReference type="EMBL" id="CP031045">
    <property type="protein sequence ID" value="QDZ23987.1"/>
    <property type="molecule type" value="Genomic_DNA"/>
</dbReference>
<keyword evidence="9" id="KW-1185">Reference proteome</keyword>